<accession>A0A7S2PVT2</accession>
<feature type="compositionally biased region" description="Pro residues" evidence="1">
    <location>
        <begin position="1"/>
        <end position="10"/>
    </location>
</feature>
<gene>
    <name evidence="2" type="ORF">BRAN1462_LOCUS44464</name>
</gene>
<dbReference type="EMBL" id="HBGW01069741">
    <property type="protein sequence ID" value="CAD9619396.1"/>
    <property type="molecule type" value="Transcribed_RNA"/>
</dbReference>
<organism evidence="2">
    <name type="scientific">Zooxanthella nutricula</name>
    <dbReference type="NCBI Taxonomy" id="1333877"/>
    <lineage>
        <taxon>Eukaryota</taxon>
        <taxon>Sar</taxon>
        <taxon>Alveolata</taxon>
        <taxon>Dinophyceae</taxon>
        <taxon>Peridiniales</taxon>
        <taxon>Peridiniales incertae sedis</taxon>
        <taxon>Zooxanthella</taxon>
    </lineage>
</organism>
<protein>
    <submittedName>
        <fullName evidence="2">Uncharacterized protein</fullName>
    </submittedName>
</protein>
<name>A0A7S2PVT2_9DINO</name>
<evidence type="ECO:0000313" key="2">
    <source>
        <dbReference type="EMBL" id="CAD9619396.1"/>
    </source>
</evidence>
<dbReference type="AlphaFoldDB" id="A0A7S2PVT2"/>
<reference evidence="2" key="1">
    <citation type="submission" date="2021-01" db="EMBL/GenBank/DDBJ databases">
        <authorList>
            <person name="Corre E."/>
            <person name="Pelletier E."/>
            <person name="Niang G."/>
            <person name="Scheremetjew M."/>
            <person name="Finn R."/>
            <person name="Kale V."/>
            <person name="Holt S."/>
            <person name="Cochrane G."/>
            <person name="Meng A."/>
            <person name="Brown T."/>
            <person name="Cohen L."/>
        </authorList>
    </citation>
    <scope>NUCLEOTIDE SEQUENCE</scope>
    <source>
        <strain evidence="2">RCC3387</strain>
    </source>
</reference>
<evidence type="ECO:0000256" key="1">
    <source>
        <dbReference type="SAM" id="MobiDB-lite"/>
    </source>
</evidence>
<feature type="region of interest" description="Disordered" evidence="1">
    <location>
        <begin position="37"/>
        <end position="77"/>
    </location>
</feature>
<feature type="region of interest" description="Disordered" evidence="1">
    <location>
        <begin position="1"/>
        <end position="22"/>
    </location>
</feature>
<feature type="compositionally biased region" description="Low complexity" evidence="1">
    <location>
        <begin position="65"/>
        <end position="75"/>
    </location>
</feature>
<sequence>MALQSPPPLSASPAAAEAAAAKRSRQDEVCGACFAAPGAGCPTGEVAEPAPKARKTGTTPDDAESSASDAPAGPAVCTPTAEAAMLPRHHVGTPPTTLASLLAVRPQGPPDFGGQLIDYLWGVRMVYSAPIEYLLLLCFGRSQEAKEDSKPLGAQKIVAPEICALLRCSRSTRRGAIAAAEARRRVLEPHASAEARRRLQEICNEVKDRYPKSWTVARQSWGFLDCSARAGTMTAMVVA</sequence>
<feature type="compositionally biased region" description="Low complexity" evidence="1">
    <location>
        <begin position="11"/>
        <end position="21"/>
    </location>
</feature>
<proteinExistence type="predicted"/>